<dbReference type="AlphaFoldDB" id="A0A4P5NSB6"/>
<accession>A0A4P5NSB6</accession>
<dbReference type="Gene3D" id="3.40.140.10">
    <property type="entry name" value="Cytidine Deaminase, domain 2"/>
    <property type="match status" value="1"/>
</dbReference>
<dbReference type="EMBL" id="BDLU01000014">
    <property type="protein sequence ID" value="GCE82445.1"/>
    <property type="molecule type" value="Genomic_DNA"/>
</dbReference>
<gene>
    <name evidence="1" type="ORF">MSKU9_0586</name>
</gene>
<dbReference type="SUPFAM" id="SSF53927">
    <property type="entry name" value="Cytidine deaminase-like"/>
    <property type="match status" value="1"/>
</dbReference>
<organism evidence="1 2">
    <name type="scientific">Komagataeibacter diospyri</name>
    <dbReference type="NCBI Taxonomy" id="1932662"/>
    <lineage>
        <taxon>Bacteria</taxon>
        <taxon>Pseudomonadati</taxon>
        <taxon>Pseudomonadota</taxon>
        <taxon>Alphaproteobacteria</taxon>
        <taxon>Acetobacterales</taxon>
        <taxon>Acetobacteraceae</taxon>
        <taxon>Komagataeibacter</taxon>
    </lineage>
</organism>
<dbReference type="InterPro" id="IPR003786">
    <property type="entry name" value="FdhD"/>
</dbReference>
<comment type="caution">
    <text evidence="1">The sequence shown here is derived from an EMBL/GenBank/DDBJ whole genome shotgun (WGS) entry which is preliminary data.</text>
</comment>
<name>A0A4P5NSB6_9PROT</name>
<proteinExistence type="predicted"/>
<dbReference type="Pfam" id="PF02634">
    <property type="entry name" value="FdhD-NarQ"/>
    <property type="match status" value="1"/>
</dbReference>
<dbReference type="InterPro" id="IPR016193">
    <property type="entry name" value="Cytidine_deaminase-like"/>
</dbReference>
<dbReference type="RefSeq" id="WP_227002335.1">
    <property type="nucleotide sequence ID" value="NZ_BDLU01000014.1"/>
</dbReference>
<evidence type="ECO:0000313" key="2">
    <source>
        <dbReference type="Proteomes" id="UP000315095"/>
    </source>
</evidence>
<evidence type="ECO:0000313" key="1">
    <source>
        <dbReference type="EMBL" id="GCE82445.1"/>
    </source>
</evidence>
<keyword evidence="2" id="KW-1185">Reference proteome</keyword>
<dbReference type="GO" id="GO:0016783">
    <property type="term" value="F:sulfurtransferase activity"/>
    <property type="evidence" value="ECO:0007669"/>
    <property type="project" value="InterPro"/>
</dbReference>
<sequence length="51" mass="5532">MDFGRGFCVIASRCSYERMHKAIMAGMPELVAVTAPTARALWVAGGMRGRT</sequence>
<reference evidence="2" key="1">
    <citation type="submission" date="2017-01" db="EMBL/GenBank/DDBJ databases">
        <title>Komagataeibacter sp. MSKU9 whole genome sequencing project.</title>
        <authorList>
            <person name="Matsutani M."/>
            <person name="Naloka K."/>
            <person name="Theeragool G."/>
            <person name="Yakushi T."/>
            <person name="Matsushita K."/>
        </authorList>
    </citation>
    <scope>NUCLEOTIDE SEQUENCE [LARGE SCALE GENOMIC DNA]</scope>
    <source>
        <strain evidence="2">MSKU9</strain>
    </source>
</reference>
<dbReference type="Proteomes" id="UP000315095">
    <property type="component" value="Unassembled WGS sequence"/>
</dbReference>
<protein>
    <submittedName>
        <fullName evidence="1">Uncharacterized protein</fullName>
    </submittedName>
</protein>